<gene>
    <name evidence="1" type="ORF">SKAU_G00289610</name>
</gene>
<dbReference type="AlphaFoldDB" id="A0A9Q1ETK2"/>
<reference evidence="1" key="1">
    <citation type="journal article" date="2023" name="Science">
        <title>Genome structures resolve the early diversification of teleost fishes.</title>
        <authorList>
            <person name="Parey E."/>
            <person name="Louis A."/>
            <person name="Montfort J."/>
            <person name="Bouchez O."/>
            <person name="Roques C."/>
            <person name="Iampietro C."/>
            <person name="Lluch J."/>
            <person name="Castinel A."/>
            <person name="Donnadieu C."/>
            <person name="Desvignes T."/>
            <person name="Floi Bucao C."/>
            <person name="Jouanno E."/>
            <person name="Wen M."/>
            <person name="Mejri S."/>
            <person name="Dirks R."/>
            <person name="Jansen H."/>
            <person name="Henkel C."/>
            <person name="Chen W.J."/>
            <person name="Zahm M."/>
            <person name="Cabau C."/>
            <person name="Klopp C."/>
            <person name="Thompson A.W."/>
            <person name="Robinson-Rechavi M."/>
            <person name="Braasch I."/>
            <person name="Lecointre G."/>
            <person name="Bobe J."/>
            <person name="Postlethwait J.H."/>
            <person name="Berthelot C."/>
            <person name="Roest Crollius H."/>
            <person name="Guiguen Y."/>
        </authorList>
    </citation>
    <scope>NUCLEOTIDE SEQUENCE</scope>
    <source>
        <strain evidence="1">WJC10195</strain>
    </source>
</reference>
<keyword evidence="2" id="KW-1185">Reference proteome</keyword>
<accession>A0A9Q1ETK2</accession>
<comment type="caution">
    <text evidence="1">The sequence shown here is derived from an EMBL/GenBank/DDBJ whole genome shotgun (WGS) entry which is preliminary data.</text>
</comment>
<dbReference type="EMBL" id="JAINUF010000012">
    <property type="protein sequence ID" value="KAJ8344768.1"/>
    <property type="molecule type" value="Genomic_DNA"/>
</dbReference>
<name>A0A9Q1ETK2_SYNKA</name>
<organism evidence="1 2">
    <name type="scientific">Synaphobranchus kaupii</name>
    <name type="common">Kaup's arrowtooth eel</name>
    <dbReference type="NCBI Taxonomy" id="118154"/>
    <lineage>
        <taxon>Eukaryota</taxon>
        <taxon>Metazoa</taxon>
        <taxon>Chordata</taxon>
        <taxon>Craniata</taxon>
        <taxon>Vertebrata</taxon>
        <taxon>Euteleostomi</taxon>
        <taxon>Actinopterygii</taxon>
        <taxon>Neopterygii</taxon>
        <taxon>Teleostei</taxon>
        <taxon>Anguilliformes</taxon>
        <taxon>Synaphobranchidae</taxon>
        <taxon>Synaphobranchus</taxon>
    </lineage>
</organism>
<dbReference type="Proteomes" id="UP001152622">
    <property type="component" value="Chromosome 12"/>
</dbReference>
<evidence type="ECO:0000313" key="2">
    <source>
        <dbReference type="Proteomes" id="UP001152622"/>
    </source>
</evidence>
<sequence length="120" mass="13459">MVKVRTREMVQGYCRGKRRRELRVRAARVKKRMVGLRGLDGKIQTGAVEMVGVATEFYRGLFENRVVEEGVGKRFLGLVEERVPEEVRAALEAPFNLEELRQALGGMKGGKVPGCDSLPK</sequence>
<evidence type="ECO:0000313" key="1">
    <source>
        <dbReference type="EMBL" id="KAJ8344768.1"/>
    </source>
</evidence>
<proteinExistence type="predicted"/>
<dbReference type="OrthoDB" id="8986812at2759"/>
<protein>
    <submittedName>
        <fullName evidence="1">Uncharacterized protein</fullName>
    </submittedName>
</protein>